<dbReference type="EMBL" id="AP024814">
    <property type="protein sequence ID" value="BCZ17059.1"/>
    <property type="molecule type" value="Genomic_DNA"/>
</dbReference>
<name>A0ABN6I3K8_9HELI</name>
<feature type="domain" description="Phage terminase large subunit GpA ATPase" evidence="1">
    <location>
        <begin position="46"/>
        <end position="287"/>
    </location>
</feature>
<dbReference type="InterPro" id="IPR046454">
    <property type="entry name" value="GpA_endonuclease"/>
</dbReference>
<dbReference type="Gene3D" id="3.40.50.300">
    <property type="entry name" value="P-loop containing nucleotide triphosphate hydrolases"/>
    <property type="match status" value="1"/>
</dbReference>
<dbReference type="InterPro" id="IPR008866">
    <property type="entry name" value="Phage_lambda_GpA-like"/>
</dbReference>
<dbReference type="InterPro" id="IPR046453">
    <property type="entry name" value="GpA_ATPase"/>
</dbReference>
<dbReference type="PANTHER" id="PTHR34413">
    <property type="entry name" value="PROPHAGE TAIL FIBER ASSEMBLY PROTEIN HOMOLOG TFAE-RELATED-RELATED"/>
    <property type="match status" value="1"/>
</dbReference>
<gene>
    <name evidence="3" type="ORF">NHP190003_03410</name>
</gene>
<evidence type="ECO:0000259" key="1">
    <source>
        <dbReference type="Pfam" id="PF05876"/>
    </source>
</evidence>
<evidence type="ECO:0000313" key="3">
    <source>
        <dbReference type="EMBL" id="BCZ17059.1"/>
    </source>
</evidence>
<protein>
    <submittedName>
        <fullName evidence="3">Terminase</fullName>
    </submittedName>
</protein>
<keyword evidence="4" id="KW-1185">Reference proteome</keyword>
<dbReference type="Pfam" id="PF05876">
    <property type="entry name" value="GpA_ATPase"/>
    <property type="match status" value="1"/>
</dbReference>
<dbReference type="InterPro" id="IPR051220">
    <property type="entry name" value="TFA_Chaperone"/>
</dbReference>
<reference evidence="3 4" key="1">
    <citation type="submission" date="2021-07" db="EMBL/GenBank/DDBJ databases">
        <title>Novel Helicobacter sp. Isolated from a dog.</title>
        <authorList>
            <person name="Rimbara E."/>
            <person name="Suzuki M."/>
        </authorList>
    </citation>
    <scope>NUCLEOTIDE SEQUENCE [LARGE SCALE GENOMIC DNA]</scope>
    <source>
        <strain evidence="4">NHP19-003</strain>
    </source>
</reference>
<dbReference type="PANTHER" id="PTHR34413:SF2">
    <property type="entry name" value="PROPHAGE TAIL FIBER ASSEMBLY PROTEIN HOMOLOG TFAE-RELATED"/>
    <property type="match status" value="1"/>
</dbReference>
<accession>A0ABN6I3K8</accession>
<sequence>MEGFEDHSLSQIERLKAVFAKSIFIKPRLNLYEWAQKYRVLSKESSALFGKWQTISYQKEPMECISDPRYTEVVLMWGAQLGKSEILNNTIGYYIHQDPSNILFLLPTEDLAQDYSKRRLAPMFRDVPEVGALINARDSNNTILIKNFKGGNLALVGSNSPSKLASKPIKVLIVDEADRCENTKEGHSIVLAEKRTATYFDRKIVKVSTPTIKGSSYIEREFLASDARMFFVPCPHCGFMQTLDFEGLSCEESHGAVVLESVRYKCLECGGLWDEKQKNNAVSIGEWRATNANEHNKDKAGFYLNALYSPFFSMQQIIKDYTAAKDNAQSLQVFTNTIEAKPYEPPSTSFREQELFERGESYTPTTLPDAIIFITSATDIQGNRVEIEFKGWGSGYQNWGVKHVVLQGNTAESEIWGRLYRELKAIFYTTSGRKLQSTLNLVDSGFNTERVYNFVRLDKRFIATKGASETTSKKEFLSPLKRIAKGVSLCVIGTYTGKAEVFRLLSVEKKDMSGYCHFPKSYPFEYFEQLTSEKIVKTTTPNGYKTYRWVKVRERNEGLDLFVLNLAAAKLLKVIDKI</sequence>
<organism evidence="3 4">
    <name type="scientific">Helicobacter gastrocanis</name>
    <dbReference type="NCBI Taxonomy" id="2849641"/>
    <lineage>
        <taxon>Bacteria</taxon>
        <taxon>Pseudomonadati</taxon>
        <taxon>Campylobacterota</taxon>
        <taxon>Epsilonproteobacteria</taxon>
        <taxon>Campylobacterales</taxon>
        <taxon>Helicobacteraceae</taxon>
        <taxon>Helicobacter</taxon>
    </lineage>
</organism>
<dbReference type="SUPFAM" id="SSF52540">
    <property type="entry name" value="P-loop containing nucleoside triphosphate hydrolases"/>
    <property type="match status" value="1"/>
</dbReference>
<proteinExistence type="inferred from homology"/>
<dbReference type="Pfam" id="PF20454">
    <property type="entry name" value="GpA_nuclease"/>
    <property type="match status" value="1"/>
</dbReference>
<evidence type="ECO:0000259" key="2">
    <source>
        <dbReference type="Pfam" id="PF20454"/>
    </source>
</evidence>
<feature type="domain" description="Terminase large subunit GpA endonuclease" evidence="2">
    <location>
        <begin position="300"/>
        <end position="574"/>
    </location>
</feature>
<dbReference type="RefSeq" id="WP_260320630.1">
    <property type="nucleotide sequence ID" value="NZ_AP024814.1"/>
</dbReference>
<dbReference type="InterPro" id="IPR027417">
    <property type="entry name" value="P-loop_NTPase"/>
</dbReference>
<evidence type="ECO:0000313" key="4">
    <source>
        <dbReference type="Proteomes" id="UP000826775"/>
    </source>
</evidence>
<dbReference type="HAMAP" id="MF_04144">
    <property type="entry name" value="TERL_LAMBDA"/>
    <property type="match status" value="1"/>
</dbReference>
<dbReference type="Proteomes" id="UP000826775">
    <property type="component" value="Chromosome"/>
</dbReference>